<evidence type="ECO:0000313" key="3">
    <source>
        <dbReference type="Proteomes" id="UP001597139"/>
    </source>
</evidence>
<dbReference type="Proteomes" id="UP001597139">
    <property type="component" value="Unassembled WGS sequence"/>
</dbReference>
<keyword evidence="2" id="KW-0378">Hydrolase</keyword>
<gene>
    <name evidence="2" type="ORF">ACFSAU_00950</name>
</gene>
<keyword evidence="1" id="KW-1133">Transmembrane helix</keyword>
<keyword evidence="1" id="KW-0472">Membrane</keyword>
<feature type="transmembrane region" description="Helical" evidence="1">
    <location>
        <begin position="56"/>
        <end position="83"/>
    </location>
</feature>
<comment type="caution">
    <text evidence="2">The sequence shown here is derived from an EMBL/GenBank/DDBJ whole genome shotgun (WGS) entry which is preliminary data.</text>
</comment>
<name>A0ABD6BN75_9EURY</name>
<keyword evidence="1" id="KW-0812">Transmembrane</keyword>
<evidence type="ECO:0000313" key="2">
    <source>
        <dbReference type="EMBL" id="MFD1566051.1"/>
    </source>
</evidence>
<organism evidence="2 3">
    <name type="scientific">Halolamina litorea</name>
    <dbReference type="NCBI Taxonomy" id="1515593"/>
    <lineage>
        <taxon>Archaea</taxon>
        <taxon>Methanobacteriati</taxon>
        <taxon>Methanobacteriota</taxon>
        <taxon>Stenosarchaea group</taxon>
        <taxon>Halobacteria</taxon>
        <taxon>Halobacteriales</taxon>
        <taxon>Haloferacaceae</taxon>
    </lineage>
</organism>
<feature type="transmembrane region" description="Helical" evidence="1">
    <location>
        <begin position="156"/>
        <end position="171"/>
    </location>
</feature>
<dbReference type="RefSeq" id="WP_267645295.1">
    <property type="nucleotide sequence ID" value="NZ_JANHGR010000001.1"/>
</dbReference>
<protein>
    <submittedName>
        <fullName evidence="2">Metal-dependent hydrolase</fullName>
    </submittedName>
</protein>
<reference evidence="2 3" key="1">
    <citation type="journal article" date="2019" name="Int. J. Syst. Evol. Microbiol.">
        <title>The Global Catalogue of Microorganisms (GCM) 10K type strain sequencing project: providing services to taxonomists for standard genome sequencing and annotation.</title>
        <authorList>
            <consortium name="The Broad Institute Genomics Platform"/>
            <consortium name="The Broad Institute Genome Sequencing Center for Infectious Disease"/>
            <person name="Wu L."/>
            <person name="Ma J."/>
        </authorList>
    </citation>
    <scope>NUCLEOTIDE SEQUENCE [LARGE SCALE GENOMIC DNA]</scope>
    <source>
        <strain evidence="2 3">CGMCC 1.12859</strain>
    </source>
</reference>
<evidence type="ECO:0000256" key="1">
    <source>
        <dbReference type="SAM" id="Phobius"/>
    </source>
</evidence>
<dbReference type="GO" id="GO:0016787">
    <property type="term" value="F:hydrolase activity"/>
    <property type="evidence" value="ECO:0007669"/>
    <property type="project" value="UniProtKB-KW"/>
</dbReference>
<accession>A0ABD6BN75</accession>
<dbReference type="EMBL" id="JBHUCZ010000001">
    <property type="protein sequence ID" value="MFD1566051.1"/>
    <property type="molecule type" value="Genomic_DNA"/>
</dbReference>
<dbReference type="AlphaFoldDB" id="A0ABD6BN75"/>
<sequence>MMVTTHALAGLLLAIPVAFITPEFAGVAAVAALAGGVFPDLDMPGAHRRTLHFPVYYSLAAVAAIAVALVAPAPWSVGAALFLAAAALHAVGDVAGGGLELRPWEATGERAVYSHYHGRWWRPRRWIRYDGAPEDAVATLALAVPGILVYEGRVEAAVFGAVAIGLGYAAIRRPMIDWTERIVEKLPPELLDRLPGSLLTDFR</sequence>
<proteinExistence type="predicted"/>
<keyword evidence="3" id="KW-1185">Reference proteome</keyword>